<feature type="compositionally biased region" description="Polar residues" evidence="1">
    <location>
        <begin position="54"/>
        <end position="66"/>
    </location>
</feature>
<comment type="caution">
    <text evidence="2">The sequence shown here is derived from an EMBL/GenBank/DDBJ whole genome shotgun (WGS) entry which is preliminary data.</text>
</comment>
<evidence type="ECO:0000313" key="3">
    <source>
        <dbReference type="Proteomes" id="UP000177506"/>
    </source>
</evidence>
<dbReference type="RefSeq" id="WP_070746319.1">
    <property type="nucleotide sequence ID" value="NZ_MDZA01000423.1"/>
</dbReference>
<sequence length="80" mass="8346">MDSTPTAFDKAHTGLWTSLQKHLATVYAAEAAYRQAVAFAPGVPFAAADATADQLGSTPTASSATPCGTFLRTKPRSWTS</sequence>
<keyword evidence="3" id="KW-1185">Reference proteome</keyword>
<proteinExistence type="predicted"/>
<protein>
    <submittedName>
        <fullName evidence="2">Uncharacterized protein</fullName>
    </submittedName>
</protein>
<gene>
    <name evidence="2" type="ORF">BEN49_13130</name>
</gene>
<reference evidence="2 3" key="1">
    <citation type="submission" date="2016-08" db="EMBL/GenBank/DDBJ databases">
        <title>Hymenobacter coccineus sp. nov., Hymenobacter lapidarius sp. nov. and Hymenobacter glacialis sp. nov., isolated from Antarctic soil.</title>
        <authorList>
            <person name="Sedlacek I."/>
            <person name="Kralova S."/>
            <person name="Kyrova K."/>
            <person name="Maslanova I."/>
            <person name="Stankova E."/>
            <person name="Vrbovska V."/>
            <person name="Nemec M."/>
            <person name="Bartak M."/>
            <person name="Svec P."/>
            <person name="Busse H.-J."/>
            <person name="Pantucek R."/>
        </authorList>
    </citation>
    <scope>NUCLEOTIDE SEQUENCE [LARGE SCALE GENOMIC DNA]</scope>
    <source>
        <strain evidence="2 3">CCM 8649</strain>
    </source>
</reference>
<dbReference type="Proteomes" id="UP000177506">
    <property type="component" value="Unassembled WGS sequence"/>
</dbReference>
<feature type="region of interest" description="Disordered" evidence="1">
    <location>
        <begin position="54"/>
        <end position="80"/>
    </location>
</feature>
<dbReference type="AlphaFoldDB" id="A0A1G1SWA4"/>
<accession>A0A1G1SWA4</accession>
<organism evidence="2 3">
    <name type="scientific">Hymenobacter coccineus</name>
    <dbReference type="NCBI Taxonomy" id="1908235"/>
    <lineage>
        <taxon>Bacteria</taxon>
        <taxon>Pseudomonadati</taxon>
        <taxon>Bacteroidota</taxon>
        <taxon>Cytophagia</taxon>
        <taxon>Cytophagales</taxon>
        <taxon>Hymenobacteraceae</taxon>
        <taxon>Hymenobacter</taxon>
    </lineage>
</organism>
<evidence type="ECO:0000313" key="2">
    <source>
        <dbReference type="EMBL" id="OGX82891.1"/>
    </source>
</evidence>
<name>A0A1G1SWA4_9BACT</name>
<evidence type="ECO:0000256" key="1">
    <source>
        <dbReference type="SAM" id="MobiDB-lite"/>
    </source>
</evidence>
<dbReference type="EMBL" id="MDZA01000423">
    <property type="protein sequence ID" value="OGX82891.1"/>
    <property type="molecule type" value="Genomic_DNA"/>
</dbReference>